<keyword evidence="1" id="KW-0001">2Fe-2S</keyword>
<dbReference type="InterPro" id="IPR017941">
    <property type="entry name" value="Rieske_2Fe-2S"/>
</dbReference>
<evidence type="ECO:0000313" key="6">
    <source>
        <dbReference type="EMBL" id="MEA5138750.1"/>
    </source>
</evidence>
<reference evidence="6 7" key="1">
    <citation type="submission" date="2023-12" db="EMBL/GenBank/DDBJ databases">
        <title>Novel species of the genus Arcicella isolated from rivers.</title>
        <authorList>
            <person name="Lu H."/>
        </authorList>
    </citation>
    <scope>NUCLEOTIDE SEQUENCE [LARGE SCALE GENOMIC DNA]</scope>
    <source>
        <strain evidence="6 7">KCTC 23307</strain>
    </source>
</reference>
<evidence type="ECO:0000313" key="7">
    <source>
        <dbReference type="Proteomes" id="UP001302949"/>
    </source>
</evidence>
<dbReference type="RefSeq" id="WP_323295918.1">
    <property type="nucleotide sequence ID" value="NZ_JAYFUM010000007.1"/>
</dbReference>
<accession>A0ABU5Q7C1</accession>
<evidence type="ECO:0000256" key="1">
    <source>
        <dbReference type="ARBA" id="ARBA00022714"/>
    </source>
</evidence>
<dbReference type="EMBL" id="JAYFUM010000007">
    <property type="protein sequence ID" value="MEA5138750.1"/>
    <property type="molecule type" value="Genomic_DNA"/>
</dbReference>
<dbReference type="Gene3D" id="2.102.10.10">
    <property type="entry name" value="Rieske [2Fe-2S] iron-sulphur domain"/>
    <property type="match status" value="1"/>
</dbReference>
<organism evidence="6 7">
    <name type="scientific">Arcicella rigui</name>
    <dbReference type="NCBI Taxonomy" id="797020"/>
    <lineage>
        <taxon>Bacteria</taxon>
        <taxon>Pseudomonadati</taxon>
        <taxon>Bacteroidota</taxon>
        <taxon>Cytophagia</taxon>
        <taxon>Cytophagales</taxon>
        <taxon>Flectobacillaceae</taxon>
        <taxon>Arcicella</taxon>
    </lineage>
</organism>
<evidence type="ECO:0000256" key="3">
    <source>
        <dbReference type="ARBA" id="ARBA00023004"/>
    </source>
</evidence>
<evidence type="ECO:0000259" key="5">
    <source>
        <dbReference type="PROSITE" id="PS51296"/>
    </source>
</evidence>
<protein>
    <submittedName>
        <fullName evidence="6">Rieske 2Fe-2S domain-containing protein</fullName>
    </submittedName>
</protein>
<keyword evidence="3" id="KW-0408">Iron</keyword>
<comment type="caution">
    <text evidence="6">The sequence shown here is derived from an EMBL/GenBank/DDBJ whole genome shotgun (WGS) entry which is preliminary data.</text>
</comment>
<keyword evidence="2" id="KW-0479">Metal-binding</keyword>
<feature type="domain" description="Rieske" evidence="5">
    <location>
        <begin position="77"/>
        <end position="147"/>
    </location>
</feature>
<dbReference type="PROSITE" id="PS51296">
    <property type="entry name" value="RIESKE"/>
    <property type="match status" value="1"/>
</dbReference>
<dbReference type="Pfam" id="PF00355">
    <property type="entry name" value="Rieske"/>
    <property type="match status" value="1"/>
</dbReference>
<proteinExistence type="predicted"/>
<dbReference type="SUPFAM" id="SSF50022">
    <property type="entry name" value="ISP domain"/>
    <property type="match status" value="1"/>
</dbReference>
<evidence type="ECO:0000256" key="4">
    <source>
        <dbReference type="ARBA" id="ARBA00023014"/>
    </source>
</evidence>
<keyword evidence="7" id="KW-1185">Reference proteome</keyword>
<name>A0ABU5Q7C1_9BACT</name>
<keyword evidence="4" id="KW-0411">Iron-sulfur</keyword>
<evidence type="ECO:0000256" key="2">
    <source>
        <dbReference type="ARBA" id="ARBA00022723"/>
    </source>
</evidence>
<sequence length="148" mass="15408">MNITQEKIDRLTFLKKLGLSGASLMAVYCGVTMTSCTNEGDIAGPLPTGGITFDLTAAANAALNTKGGYVVDRTNNIVVAYTSDGTYVAVTLICSHEGQKQITYATNKFYCTAHGATFDNSGKGTNSNGSAGLKTYTVTKNGSILTVS</sequence>
<gene>
    <name evidence="6" type="ORF">VB248_06390</name>
</gene>
<dbReference type="InterPro" id="IPR036922">
    <property type="entry name" value="Rieske_2Fe-2S_sf"/>
</dbReference>
<dbReference type="Proteomes" id="UP001302949">
    <property type="component" value="Unassembled WGS sequence"/>
</dbReference>